<comment type="caution">
    <text evidence="8">The sequence shown here is derived from an EMBL/GenBank/DDBJ whole genome shotgun (WGS) entry which is preliminary data.</text>
</comment>
<dbReference type="Gene3D" id="3.40.50.10380">
    <property type="entry name" value="Malic enzyme, N-terminal domain"/>
    <property type="match status" value="1"/>
</dbReference>
<dbReference type="InterPro" id="IPR012302">
    <property type="entry name" value="Malic_NAD-bd"/>
</dbReference>
<evidence type="ECO:0000313" key="8">
    <source>
        <dbReference type="EMBL" id="MBB5293220.1"/>
    </source>
</evidence>
<keyword evidence="9" id="KW-1185">Reference proteome</keyword>
<dbReference type="Gene3D" id="3.40.50.720">
    <property type="entry name" value="NAD(P)-binding Rossmann-like Domain"/>
    <property type="match status" value="1"/>
</dbReference>
<accession>A0ABR6MMQ2</accession>
<dbReference type="Proteomes" id="UP000536909">
    <property type="component" value="Unassembled WGS sequence"/>
</dbReference>
<gene>
    <name evidence="8" type="ORF">HNQ10_000033</name>
</gene>
<dbReference type="SUPFAM" id="SSF53223">
    <property type="entry name" value="Aminoacid dehydrogenase-like, N-terminal domain"/>
    <property type="match status" value="1"/>
</dbReference>
<dbReference type="CDD" id="cd05312">
    <property type="entry name" value="NAD_bind_1_malic_enz"/>
    <property type="match status" value="1"/>
</dbReference>
<dbReference type="InterPro" id="IPR046346">
    <property type="entry name" value="Aminoacid_DH-like_N_sf"/>
</dbReference>
<organism evidence="8 9">
    <name type="scientific">Deinococcus metallilatus</name>
    <dbReference type="NCBI Taxonomy" id="1211322"/>
    <lineage>
        <taxon>Bacteria</taxon>
        <taxon>Thermotogati</taxon>
        <taxon>Deinococcota</taxon>
        <taxon>Deinococci</taxon>
        <taxon>Deinococcales</taxon>
        <taxon>Deinococcaceae</taxon>
        <taxon>Deinococcus</taxon>
    </lineage>
</organism>
<dbReference type="SMART" id="SM01274">
    <property type="entry name" value="malic"/>
    <property type="match status" value="1"/>
</dbReference>
<dbReference type="PROSITE" id="PS00331">
    <property type="entry name" value="MALIC_ENZYMES"/>
    <property type="match status" value="1"/>
</dbReference>
<dbReference type="PIRSF" id="PIRSF000106">
    <property type="entry name" value="ME"/>
    <property type="match status" value="1"/>
</dbReference>
<dbReference type="PANTHER" id="PTHR23406">
    <property type="entry name" value="MALIC ENZYME-RELATED"/>
    <property type="match status" value="1"/>
</dbReference>
<dbReference type="EMBL" id="JACHFV010000001">
    <property type="protein sequence ID" value="MBB5293220.1"/>
    <property type="molecule type" value="Genomic_DNA"/>
</dbReference>
<evidence type="ECO:0000256" key="4">
    <source>
        <dbReference type="ARBA" id="ARBA00023027"/>
    </source>
</evidence>
<comment type="cofactor">
    <cofactor evidence="1">
        <name>Mn(2+)</name>
        <dbReference type="ChEBI" id="CHEBI:29035"/>
    </cofactor>
</comment>
<dbReference type="EC" id="1.1.1.38" evidence="8"/>
<dbReference type="NCBIfam" id="NF010052">
    <property type="entry name" value="PRK13529.1"/>
    <property type="match status" value="1"/>
</dbReference>
<dbReference type="InterPro" id="IPR001891">
    <property type="entry name" value="Malic_OxRdtase"/>
</dbReference>
<reference evidence="8 9" key="1">
    <citation type="submission" date="2020-08" db="EMBL/GenBank/DDBJ databases">
        <title>Genomic Encyclopedia of Type Strains, Phase IV (KMG-IV): sequencing the most valuable type-strain genomes for metagenomic binning, comparative biology and taxonomic classification.</title>
        <authorList>
            <person name="Goeker M."/>
        </authorList>
    </citation>
    <scope>NUCLEOTIDE SEQUENCE [LARGE SCALE GENOMIC DNA]</scope>
    <source>
        <strain evidence="8 9">DSM 105434</strain>
    </source>
</reference>
<evidence type="ECO:0000259" key="7">
    <source>
        <dbReference type="SMART" id="SM01274"/>
    </source>
</evidence>
<dbReference type="SUPFAM" id="SSF51735">
    <property type="entry name" value="NAD(P)-binding Rossmann-fold domains"/>
    <property type="match status" value="1"/>
</dbReference>
<dbReference type="InterPro" id="IPR037062">
    <property type="entry name" value="Malic_N_dom_sf"/>
</dbReference>
<feature type="domain" description="Malic enzyme NAD-binding" evidence="6">
    <location>
        <begin position="299"/>
        <end position="555"/>
    </location>
</feature>
<dbReference type="InterPro" id="IPR012301">
    <property type="entry name" value="Malic_N_dom"/>
</dbReference>
<feature type="domain" description="Malic enzyme N-terminal" evidence="7">
    <location>
        <begin position="109"/>
        <end position="289"/>
    </location>
</feature>
<dbReference type="PANTHER" id="PTHR23406:SF34">
    <property type="entry name" value="NAD-DEPENDENT MALIC ENZYME, MITOCHONDRIAL"/>
    <property type="match status" value="1"/>
</dbReference>
<protein>
    <submittedName>
        <fullName evidence="8">Malate dehydrogenase (Oxaloacetate-decarboxylating)</fullName>
        <ecNumber evidence="8">1.1.1.38</ecNumber>
    </submittedName>
</protein>
<evidence type="ECO:0000256" key="1">
    <source>
        <dbReference type="ARBA" id="ARBA00001936"/>
    </source>
</evidence>
<evidence type="ECO:0000259" key="6">
    <source>
        <dbReference type="SMART" id="SM00919"/>
    </source>
</evidence>
<dbReference type="Pfam" id="PF00390">
    <property type="entry name" value="malic"/>
    <property type="match status" value="1"/>
</dbReference>
<proteinExistence type="inferred from homology"/>
<keyword evidence="8" id="KW-0560">Oxidoreductase</keyword>
<evidence type="ECO:0000256" key="3">
    <source>
        <dbReference type="ARBA" id="ARBA00022723"/>
    </source>
</evidence>
<sequence>MTRAADPRGAEMTTANTEGRLPVTTHYDVRRDAEGHRYLEPFVKGFDLTRIPLLNKGTAFTHEEREKLGLDGLIAPQVDSLNTLVDRLYRDYVQVQKPLDKHVFLRHLQDRNEVLFYALLAAHVEEMLPIVYTPTVGQAVQEFSKIYRVPRGLMLSTDNIERAEQALDNVPLNDVRIIVATDSSAILGIGDQGFGGMGISIGKLSLYVVAGGVGPDKTLPVELDVGTNRQDLLDDPDYLGVHHKRLTGDEYLAFVDRFVEATRKRYPKAIIQWEDFSRDAAFTVLERYRKVVPSFNDDIQGTGAVVLAGVLNACRLKGERLRDQRIVLHGAGAGGIGVTDALRRGLMREGLSDEEARARLFVLDQTGLLLSDRNLEAYKRTYAHDPASLGFSYAGRAPSLLETVQGAKATILVGLSGVARAFGEDVVKAVHANTAQPIVFPLSNPTANCEALPGDVLRWTDGAALVSTGSPFAPVELNGKTYPIGQGNNAFIFPGLGFGAILAGAREITDEMVLEAAYALADYTARTHPDRLYPPVDELPAASIEVAVRVIQQTLRDGVAQEKGLDGLDEAALTDLVRAKFWVPKYLPFRAPAQEGRQA</sequence>
<keyword evidence="3 5" id="KW-0479">Metal-binding</keyword>
<dbReference type="InterPro" id="IPR036291">
    <property type="entry name" value="NAD(P)-bd_dom_sf"/>
</dbReference>
<keyword evidence="4" id="KW-0520">NAD</keyword>
<dbReference type="PRINTS" id="PR00072">
    <property type="entry name" value="MALOXRDTASE"/>
</dbReference>
<comment type="similarity">
    <text evidence="2 5">Belongs to the malic enzymes family.</text>
</comment>
<evidence type="ECO:0000313" key="9">
    <source>
        <dbReference type="Proteomes" id="UP000536909"/>
    </source>
</evidence>
<dbReference type="SMART" id="SM00919">
    <property type="entry name" value="Malic_M"/>
    <property type="match status" value="1"/>
</dbReference>
<evidence type="ECO:0000256" key="5">
    <source>
        <dbReference type="RuleBase" id="RU003427"/>
    </source>
</evidence>
<evidence type="ECO:0000256" key="2">
    <source>
        <dbReference type="ARBA" id="ARBA00008785"/>
    </source>
</evidence>
<dbReference type="InterPro" id="IPR015884">
    <property type="entry name" value="Malic_enzyme_CS"/>
</dbReference>
<dbReference type="GO" id="GO:0016491">
    <property type="term" value="F:oxidoreductase activity"/>
    <property type="evidence" value="ECO:0007669"/>
    <property type="project" value="UniProtKB-KW"/>
</dbReference>
<dbReference type="Pfam" id="PF03949">
    <property type="entry name" value="Malic_M"/>
    <property type="match status" value="1"/>
</dbReference>
<name>A0ABR6MMQ2_9DEIO</name>